<evidence type="ECO:0000256" key="5">
    <source>
        <dbReference type="ARBA" id="ARBA00023089"/>
    </source>
</evidence>
<keyword evidence="4" id="KW-0805">Transcription regulation</keyword>
<dbReference type="InterPro" id="IPR009057">
    <property type="entry name" value="Homeodomain-like_sf"/>
</dbReference>
<dbReference type="GO" id="GO:0030154">
    <property type="term" value="P:cell differentiation"/>
    <property type="evidence" value="ECO:0007669"/>
    <property type="project" value="UniProtKB-KW"/>
</dbReference>
<keyword evidence="9 12" id="KW-0539">Nucleus</keyword>
<dbReference type="EMBL" id="CP093350">
    <property type="protein sequence ID" value="WOH11898.1"/>
    <property type="molecule type" value="Genomic_DNA"/>
</dbReference>
<evidence type="ECO:0000256" key="10">
    <source>
        <dbReference type="ARBA" id="ARBA00024040"/>
    </source>
</evidence>
<keyword evidence="3" id="KW-0221">Differentiation</keyword>
<evidence type="ECO:0000256" key="3">
    <source>
        <dbReference type="ARBA" id="ARBA00022782"/>
    </source>
</evidence>
<dbReference type="InterPro" id="IPR001356">
    <property type="entry name" value="HD"/>
</dbReference>
<evidence type="ECO:0000256" key="4">
    <source>
        <dbReference type="ARBA" id="ARBA00023015"/>
    </source>
</evidence>
<reference evidence="16" key="2">
    <citation type="submission" date="2022-03" db="EMBL/GenBank/DDBJ databases">
        <title>Draft title - Genomic analysis of global carrot germplasm unveils the trajectory of domestication and the origin of high carotenoid orange carrot.</title>
        <authorList>
            <person name="Iorizzo M."/>
            <person name="Ellison S."/>
            <person name="Senalik D."/>
            <person name="Macko-Podgorni A."/>
            <person name="Grzebelus D."/>
            <person name="Bostan H."/>
            <person name="Rolling W."/>
            <person name="Curaba J."/>
            <person name="Simon P."/>
        </authorList>
    </citation>
    <scope>NUCLEOTIDE SEQUENCE</scope>
    <source>
        <tissue evidence="16">Leaf</tissue>
    </source>
</reference>
<dbReference type="CDD" id="cd00086">
    <property type="entry name" value="homeodomain"/>
    <property type="match status" value="1"/>
</dbReference>
<evidence type="ECO:0000256" key="9">
    <source>
        <dbReference type="ARBA" id="ARBA00023242"/>
    </source>
</evidence>
<proteinExistence type="inferred from homology"/>
<evidence type="ECO:0000259" key="15">
    <source>
        <dbReference type="PROSITE" id="PS50071"/>
    </source>
</evidence>
<evidence type="ECO:0000256" key="7">
    <source>
        <dbReference type="ARBA" id="ARBA00023155"/>
    </source>
</evidence>
<dbReference type="Proteomes" id="UP000077755">
    <property type="component" value="Chromosome 8"/>
</dbReference>
<keyword evidence="17" id="KW-1185">Reference proteome</keyword>
<feature type="region of interest" description="Disordered" evidence="14">
    <location>
        <begin position="97"/>
        <end position="148"/>
    </location>
</feature>
<keyword evidence="8" id="KW-0804">Transcription</keyword>
<dbReference type="AlphaFoldDB" id="A0AAF0XPK0"/>
<evidence type="ECO:0000256" key="2">
    <source>
        <dbReference type="ARBA" id="ARBA00022473"/>
    </source>
</evidence>
<feature type="domain" description="Homeobox" evidence="15">
    <location>
        <begin position="39"/>
        <end position="104"/>
    </location>
</feature>
<evidence type="ECO:0000256" key="11">
    <source>
        <dbReference type="ARBA" id="ARBA00068485"/>
    </source>
</evidence>
<comment type="subcellular location">
    <subcellularLocation>
        <location evidence="1 12 13">Nucleus</location>
    </subcellularLocation>
</comment>
<name>A0AAF0XPK0_DAUCS</name>
<evidence type="ECO:0000256" key="1">
    <source>
        <dbReference type="ARBA" id="ARBA00004123"/>
    </source>
</evidence>
<evidence type="ECO:0000256" key="6">
    <source>
        <dbReference type="ARBA" id="ARBA00023125"/>
    </source>
</evidence>
<feature type="region of interest" description="Disordered" evidence="14">
    <location>
        <begin position="1"/>
        <end position="50"/>
    </location>
</feature>
<dbReference type="PANTHER" id="PTHR47288:SF1">
    <property type="entry name" value="WUSCHEL-RELATED HOMEOBOX 9"/>
    <property type="match status" value="1"/>
</dbReference>
<evidence type="ECO:0000313" key="17">
    <source>
        <dbReference type="Proteomes" id="UP000077755"/>
    </source>
</evidence>
<keyword evidence="7 12" id="KW-0371">Homeobox</keyword>
<evidence type="ECO:0000256" key="14">
    <source>
        <dbReference type="SAM" id="MobiDB-lite"/>
    </source>
</evidence>
<keyword evidence="6 12" id="KW-0238">DNA-binding</keyword>
<evidence type="ECO:0000256" key="13">
    <source>
        <dbReference type="RuleBase" id="RU000682"/>
    </source>
</evidence>
<dbReference type="PANTHER" id="PTHR47288">
    <property type="entry name" value="WUSCHEL-RELATED HOMEOBOX 9"/>
    <property type="match status" value="1"/>
</dbReference>
<sequence>MASSNRHWPSLFKSKPQHHQWQQQEHNRTSIDSGCEERNKDPKPRWNPKPEQIRILEAIFNSGMVNPPRDEIRRIRVQLQEFGQVGDANVFYWFQNRKSRSKNKQPRNNTKSHSHAPITTALTMVPPPSSSSNKSSHKPSQKEKQNQTTVCTNKLAPFSVNIVTDTSLNSPTASVNQNSFVPTSGEFLTEPEPEPFFFPVLSGGNHASTFTQGFRSAEISTSVIHQQNLVVDDQTVKNHSNLLLSDLLMNDGATNYKKVVRDEKNNALPQQLLTSYGSSAPTTMASNSIYLPSNTLPSVADNVQGKSTVVINDVRFEVPSGPLNVKEAFGDDAVLIHSSGQPVVTDTWGVTLQPLQHGASYYLVRMQGRNQDLINILLVFFN</sequence>
<dbReference type="Pfam" id="PF00046">
    <property type="entry name" value="Homeodomain"/>
    <property type="match status" value="1"/>
</dbReference>
<dbReference type="GO" id="GO:0009908">
    <property type="term" value="P:flower development"/>
    <property type="evidence" value="ECO:0007669"/>
    <property type="project" value="UniProtKB-KW"/>
</dbReference>
<dbReference type="FunFam" id="1.10.10.60:FF:000118">
    <property type="entry name" value="WUSCHEL-related homeobox 11"/>
    <property type="match status" value="1"/>
</dbReference>
<keyword evidence="2" id="KW-0217">Developmental protein</keyword>
<dbReference type="GO" id="GO:0050793">
    <property type="term" value="P:regulation of developmental process"/>
    <property type="evidence" value="ECO:0007669"/>
    <property type="project" value="InterPro"/>
</dbReference>
<evidence type="ECO:0000313" key="16">
    <source>
        <dbReference type="EMBL" id="WOH11898.1"/>
    </source>
</evidence>
<dbReference type="InterPro" id="IPR044557">
    <property type="entry name" value="WOX8/9-like"/>
</dbReference>
<dbReference type="Gene3D" id="1.10.10.60">
    <property type="entry name" value="Homeodomain-like"/>
    <property type="match status" value="1"/>
</dbReference>
<dbReference type="GO" id="GO:0003700">
    <property type="term" value="F:DNA-binding transcription factor activity"/>
    <property type="evidence" value="ECO:0007669"/>
    <property type="project" value="InterPro"/>
</dbReference>
<organism evidence="16 17">
    <name type="scientific">Daucus carota subsp. sativus</name>
    <name type="common">Carrot</name>
    <dbReference type="NCBI Taxonomy" id="79200"/>
    <lineage>
        <taxon>Eukaryota</taxon>
        <taxon>Viridiplantae</taxon>
        <taxon>Streptophyta</taxon>
        <taxon>Embryophyta</taxon>
        <taxon>Tracheophyta</taxon>
        <taxon>Spermatophyta</taxon>
        <taxon>Magnoliopsida</taxon>
        <taxon>eudicotyledons</taxon>
        <taxon>Gunneridae</taxon>
        <taxon>Pentapetalae</taxon>
        <taxon>asterids</taxon>
        <taxon>campanulids</taxon>
        <taxon>Apiales</taxon>
        <taxon>Apiaceae</taxon>
        <taxon>Apioideae</taxon>
        <taxon>Scandiceae</taxon>
        <taxon>Daucinae</taxon>
        <taxon>Daucus</taxon>
        <taxon>Daucus sect. Daucus</taxon>
    </lineage>
</organism>
<keyword evidence="5" id="KW-0287">Flowering</keyword>
<gene>
    <name evidence="16" type="ORF">DCAR_0831394</name>
</gene>
<dbReference type="SMART" id="SM00389">
    <property type="entry name" value="HOX"/>
    <property type="match status" value="1"/>
</dbReference>
<feature type="DNA-binding region" description="Homeobox" evidence="12">
    <location>
        <begin position="41"/>
        <end position="105"/>
    </location>
</feature>
<reference evidence="16" key="1">
    <citation type="journal article" date="2016" name="Nat. Genet.">
        <title>A high-quality carrot genome assembly provides new insights into carotenoid accumulation and asterid genome evolution.</title>
        <authorList>
            <person name="Iorizzo M."/>
            <person name="Ellison S."/>
            <person name="Senalik D."/>
            <person name="Zeng P."/>
            <person name="Satapoomin P."/>
            <person name="Huang J."/>
            <person name="Bowman M."/>
            <person name="Iovene M."/>
            <person name="Sanseverino W."/>
            <person name="Cavagnaro P."/>
            <person name="Yildiz M."/>
            <person name="Macko-Podgorni A."/>
            <person name="Moranska E."/>
            <person name="Grzebelus E."/>
            <person name="Grzebelus D."/>
            <person name="Ashrafi H."/>
            <person name="Zheng Z."/>
            <person name="Cheng S."/>
            <person name="Spooner D."/>
            <person name="Van Deynze A."/>
            <person name="Simon P."/>
        </authorList>
    </citation>
    <scope>NUCLEOTIDE SEQUENCE</scope>
    <source>
        <tissue evidence="16">Leaf</tissue>
    </source>
</reference>
<protein>
    <recommendedName>
        <fullName evidence="11">Protein WUSCHEL</fullName>
    </recommendedName>
</protein>
<dbReference type="SUPFAM" id="SSF46689">
    <property type="entry name" value="Homeodomain-like"/>
    <property type="match status" value="1"/>
</dbReference>
<evidence type="ECO:0000256" key="8">
    <source>
        <dbReference type="ARBA" id="ARBA00023163"/>
    </source>
</evidence>
<evidence type="ECO:0000256" key="12">
    <source>
        <dbReference type="PROSITE-ProRule" id="PRU00108"/>
    </source>
</evidence>
<feature type="compositionally biased region" description="Basic residues" evidence="14">
    <location>
        <begin position="97"/>
        <end position="114"/>
    </location>
</feature>
<dbReference type="GO" id="GO:0003677">
    <property type="term" value="F:DNA binding"/>
    <property type="evidence" value="ECO:0007669"/>
    <property type="project" value="UniProtKB-UniRule"/>
</dbReference>
<comment type="similarity">
    <text evidence="10">Belongs to the WUS homeobox family.</text>
</comment>
<accession>A0AAF0XPK0</accession>
<dbReference type="GO" id="GO:0005634">
    <property type="term" value="C:nucleus"/>
    <property type="evidence" value="ECO:0007669"/>
    <property type="project" value="UniProtKB-SubCell"/>
</dbReference>
<dbReference type="PROSITE" id="PS50071">
    <property type="entry name" value="HOMEOBOX_2"/>
    <property type="match status" value="1"/>
</dbReference>
<feature type="compositionally biased region" description="Basic and acidic residues" evidence="14">
    <location>
        <begin position="25"/>
        <end position="44"/>
    </location>
</feature>